<evidence type="ECO:0000256" key="1">
    <source>
        <dbReference type="ARBA" id="ARBA00004651"/>
    </source>
</evidence>
<dbReference type="InterPro" id="IPR027417">
    <property type="entry name" value="P-loop_NTPase"/>
</dbReference>
<protein>
    <submittedName>
        <fullName evidence="11">Uncharacterized protein</fullName>
    </submittedName>
</protein>
<feature type="transmembrane region" description="Helical" evidence="8">
    <location>
        <begin position="63"/>
        <end position="84"/>
    </location>
</feature>
<feature type="domain" description="ABC transporter" evidence="9">
    <location>
        <begin position="356"/>
        <end position="591"/>
    </location>
</feature>
<feature type="transmembrane region" description="Helical" evidence="8">
    <location>
        <begin position="6"/>
        <end position="26"/>
    </location>
</feature>
<feature type="domain" description="ABC transmembrane type-1" evidence="10">
    <location>
        <begin position="41"/>
        <end position="322"/>
    </location>
</feature>
<dbReference type="AlphaFoldDB" id="A0A2H0BI10"/>
<evidence type="ECO:0000256" key="6">
    <source>
        <dbReference type="ARBA" id="ARBA00022989"/>
    </source>
</evidence>
<feature type="transmembrane region" description="Helical" evidence="8">
    <location>
        <begin position="38"/>
        <end position="57"/>
    </location>
</feature>
<feature type="transmembrane region" description="Helical" evidence="8">
    <location>
        <begin position="179"/>
        <end position="198"/>
    </location>
</feature>
<dbReference type="GO" id="GO:0005524">
    <property type="term" value="F:ATP binding"/>
    <property type="evidence" value="ECO:0007669"/>
    <property type="project" value="UniProtKB-KW"/>
</dbReference>
<dbReference type="InterPro" id="IPR003593">
    <property type="entry name" value="AAA+_ATPase"/>
</dbReference>
<keyword evidence="2" id="KW-0813">Transport</keyword>
<evidence type="ECO:0000256" key="3">
    <source>
        <dbReference type="ARBA" id="ARBA00022692"/>
    </source>
</evidence>
<dbReference type="Pfam" id="PF00664">
    <property type="entry name" value="ABC_membrane"/>
    <property type="match status" value="1"/>
</dbReference>
<organism evidence="11 12">
    <name type="scientific">Candidatus Woesebacteria bacterium CG22_combo_CG10-13_8_21_14_all_45_10</name>
    <dbReference type="NCBI Taxonomy" id="1975060"/>
    <lineage>
        <taxon>Bacteria</taxon>
        <taxon>Candidatus Woeseibacteriota</taxon>
    </lineage>
</organism>
<evidence type="ECO:0000256" key="7">
    <source>
        <dbReference type="ARBA" id="ARBA00023136"/>
    </source>
</evidence>
<evidence type="ECO:0000259" key="10">
    <source>
        <dbReference type="PROSITE" id="PS50929"/>
    </source>
</evidence>
<sequence>MLDYHKSVWLYYTFLVCYNPSMLKVLKVFYKFVLKKRLVFAVFVLLITFAQILYSITPYFYKLFVQAIPLADFAGLFRILVFYISVNVTAEVLDIASFWVGDIILFNAAPQARAAIFKHIQDLDFAFHSGKSTGSLISIFKRGDGAFFDLFHQIHHRFLEIIVGSLVMLYFFAKIDIRITALVVLSFAVTILATKFLITFNIRKRAKFNEEEDKVSGIIGDNMLNYETVKLFAKERWEQKRLSGAFGPWKKALWGYGNSFRLIDIAVATIINLSLFSILLVSLKNTADLTLSVGDFVLVTTFMGMFFPKLWNLVWGSRDIAKIYADIQKYFGLLEFEIEVKDPTHPVSLSKVDGEIEFKNVSFSYRGRKTDAIHNFSLKVRPGQSVALVGASGSGKTTLVKLLMRFYDIEKGKIALDGVDIKNLTKGDLRDFIGVVPQEPILFNNTIAFNIGYGKSRTSLDEIKAAARLANIEDFIESLPKKYATEVGERGVKLSGGQKQRLAIARMILSDPKIIIFDEATSHLDSESERLIQESFWKAAEGKTTIIIAHRLSTVMRADKIVVMAKGVIKETGSHRTLLTQKGSLYKHFWDLQIKLD</sequence>
<dbReference type="InterPro" id="IPR003439">
    <property type="entry name" value="ABC_transporter-like_ATP-bd"/>
</dbReference>
<dbReference type="Pfam" id="PF00005">
    <property type="entry name" value="ABC_tran"/>
    <property type="match status" value="1"/>
</dbReference>
<dbReference type="InterPro" id="IPR017871">
    <property type="entry name" value="ABC_transporter-like_CS"/>
</dbReference>
<dbReference type="PROSITE" id="PS50893">
    <property type="entry name" value="ABC_TRANSPORTER_2"/>
    <property type="match status" value="1"/>
</dbReference>
<dbReference type="GO" id="GO:0140359">
    <property type="term" value="F:ABC-type transporter activity"/>
    <property type="evidence" value="ECO:0007669"/>
    <property type="project" value="InterPro"/>
</dbReference>
<reference evidence="11 12" key="1">
    <citation type="submission" date="2017-09" db="EMBL/GenBank/DDBJ databases">
        <title>Depth-based differentiation of microbial function through sediment-hosted aquifers and enrichment of novel symbionts in the deep terrestrial subsurface.</title>
        <authorList>
            <person name="Probst A.J."/>
            <person name="Ladd B."/>
            <person name="Jarett J.K."/>
            <person name="Geller-Mcgrath D.E."/>
            <person name="Sieber C.M."/>
            <person name="Emerson J.B."/>
            <person name="Anantharaman K."/>
            <person name="Thomas B.C."/>
            <person name="Malmstrom R."/>
            <person name="Stieglmeier M."/>
            <person name="Klingl A."/>
            <person name="Woyke T."/>
            <person name="Ryan C.M."/>
            <person name="Banfield J.F."/>
        </authorList>
    </citation>
    <scope>NUCLEOTIDE SEQUENCE [LARGE SCALE GENOMIC DNA]</scope>
    <source>
        <strain evidence="11">CG22_combo_CG10-13_8_21_14_all_45_10</strain>
    </source>
</reference>
<keyword evidence="3 8" id="KW-0812">Transmembrane</keyword>
<gene>
    <name evidence="11" type="ORF">COX04_00190</name>
</gene>
<dbReference type="SUPFAM" id="SSF52540">
    <property type="entry name" value="P-loop containing nucleoside triphosphate hydrolases"/>
    <property type="match status" value="1"/>
</dbReference>
<dbReference type="GO" id="GO:0005886">
    <property type="term" value="C:plasma membrane"/>
    <property type="evidence" value="ECO:0007669"/>
    <property type="project" value="UniProtKB-SubCell"/>
</dbReference>
<proteinExistence type="predicted"/>
<accession>A0A2H0BI10</accession>
<dbReference type="Proteomes" id="UP000230759">
    <property type="component" value="Unassembled WGS sequence"/>
</dbReference>
<comment type="caution">
    <text evidence="11">The sequence shown here is derived from an EMBL/GenBank/DDBJ whole genome shotgun (WGS) entry which is preliminary data.</text>
</comment>
<evidence type="ECO:0000256" key="4">
    <source>
        <dbReference type="ARBA" id="ARBA00022741"/>
    </source>
</evidence>
<evidence type="ECO:0000256" key="2">
    <source>
        <dbReference type="ARBA" id="ARBA00022448"/>
    </source>
</evidence>
<comment type="subcellular location">
    <subcellularLocation>
        <location evidence="1">Cell membrane</location>
        <topology evidence="1">Multi-pass membrane protein</topology>
    </subcellularLocation>
</comment>
<dbReference type="Gene3D" id="3.40.50.300">
    <property type="entry name" value="P-loop containing nucleotide triphosphate hydrolases"/>
    <property type="match status" value="1"/>
</dbReference>
<feature type="transmembrane region" description="Helical" evidence="8">
    <location>
        <begin position="260"/>
        <end position="283"/>
    </location>
</feature>
<dbReference type="PROSITE" id="PS00211">
    <property type="entry name" value="ABC_TRANSPORTER_1"/>
    <property type="match status" value="1"/>
</dbReference>
<dbReference type="SUPFAM" id="SSF90123">
    <property type="entry name" value="ABC transporter transmembrane region"/>
    <property type="match status" value="1"/>
</dbReference>
<dbReference type="PANTHER" id="PTHR24221:SF610">
    <property type="entry name" value="ABC TRANSPORTER B FAMILY MEMBER 6"/>
    <property type="match status" value="1"/>
</dbReference>
<evidence type="ECO:0000259" key="9">
    <source>
        <dbReference type="PROSITE" id="PS50893"/>
    </source>
</evidence>
<evidence type="ECO:0000256" key="8">
    <source>
        <dbReference type="SAM" id="Phobius"/>
    </source>
</evidence>
<keyword evidence="7 8" id="KW-0472">Membrane</keyword>
<dbReference type="FunFam" id="3.40.50.300:FF:000287">
    <property type="entry name" value="Multidrug ABC transporter ATP-binding protein"/>
    <property type="match status" value="1"/>
</dbReference>
<feature type="transmembrane region" description="Helical" evidence="8">
    <location>
        <begin position="289"/>
        <end position="308"/>
    </location>
</feature>
<keyword evidence="4" id="KW-0547">Nucleotide-binding</keyword>
<evidence type="ECO:0000313" key="11">
    <source>
        <dbReference type="EMBL" id="PIP57312.1"/>
    </source>
</evidence>
<keyword evidence="5" id="KW-0067">ATP-binding</keyword>
<name>A0A2H0BI10_9BACT</name>
<dbReference type="Gene3D" id="1.20.1560.10">
    <property type="entry name" value="ABC transporter type 1, transmembrane domain"/>
    <property type="match status" value="1"/>
</dbReference>
<dbReference type="InterPro" id="IPR011527">
    <property type="entry name" value="ABC1_TM_dom"/>
</dbReference>
<dbReference type="SMART" id="SM00382">
    <property type="entry name" value="AAA"/>
    <property type="match status" value="1"/>
</dbReference>
<evidence type="ECO:0000256" key="5">
    <source>
        <dbReference type="ARBA" id="ARBA00022840"/>
    </source>
</evidence>
<dbReference type="PANTHER" id="PTHR24221">
    <property type="entry name" value="ATP-BINDING CASSETTE SUB-FAMILY B"/>
    <property type="match status" value="1"/>
</dbReference>
<evidence type="ECO:0000313" key="12">
    <source>
        <dbReference type="Proteomes" id="UP000230759"/>
    </source>
</evidence>
<dbReference type="GO" id="GO:0016887">
    <property type="term" value="F:ATP hydrolysis activity"/>
    <property type="evidence" value="ECO:0007669"/>
    <property type="project" value="InterPro"/>
</dbReference>
<keyword evidence="6 8" id="KW-1133">Transmembrane helix</keyword>
<dbReference type="EMBL" id="PCSV01000007">
    <property type="protein sequence ID" value="PIP57312.1"/>
    <property type="molecule type" value="Genomic_DNA"/>
</dbReference>
<dbReference type="InterPro" id="IPR039421">
    <property type="entry name" value="Type_1_exporter"/>
</dbReference>
<dbReference type="PROSITE" id="PS50929">
    <property type="entry name" value="ABC_TM1F"/>
    <property type="match status" value="1"/>
</dbReference>
<dbReference type="InterPro" id="IPR036640">
    <property type="entry name" value="ABC1_TM_sf"/>
</dbReference>